<protein>
    <submittedName>
        <fullName evidence="1">Uncharacterized protein</fullName>
    </submittedName>
</protein>
<proteinExistence type="predicted"/>
<dbReference type="AlphaFoldDB" id="A0A8T0HBH0"/>
<reference evidence="1 2" key="1">
    <citation type="submission" date="2020-06" db="EMBL/GenBank/DDBJ databases">
        <title>WGS assembly of Ceratodon purpureus strain R40.</title>
        <authorList>
            <person name="Carey S.B."/>
            <person name="Jenkins J."/>
            <person name="Shu S."/>
            <person name="Lovell J.T."/>
            <person name="Sreedasyam A."/>
            <person name="Maumus F."/>
            <person name="Tiley G.P."/>
            <person name="Fernandez-Pozo N."/>
            <person name="Barry K."/>
            <person name="Chen C."/>
            <person name="Wang M."/>
            <person name="Lipzen A."/>
            <person name="Daum C."/>
            <person name="Saski C.A."/>
            <person name="Payton A.C."/>
            <person name="Mcbreen J.C."/>
            <person name="Conrad R.E."/>
            <person name="Kollar L.M."/>
            <person name="Olsson S."/>
            <person name="Huttunen S."/>
            <person name="Landis J.B."/>
            <person name="Wickett N.J."/>
            <person name="Johnson M.G."/>
            <person name="Rensing S.A."/>
            <person name="Grimwood J."/>
            <person name="Schmutz J."/>
            <person name="Mcdaniel S.F."/>
        </authorList>
    </citation>
    <scope>NUCLEOTIDE SEQUENCE [LARGE SCALE GENOMIC DNA]</scope>
    <source>
        <strain evidence="1 2">R40</strain>
    </source>
</reference>
<sequence length="151" mass="15307">MQVARGGAGAGAGGAAGAAFMEEAVTAVSGVVLVLAWGGRGGRGMIRCSALCRAGQCGAVVAWQPASESSLSRREQIPPPYLLRSPLSTSLSTLPPGMAPLLSPFAPLHYSLLSAMGPCHAVSDTKYGQVDTGISVSLSHSVYLGLRKLLG</sequence>
<comment type="caution">
    <text evidence="1">The sequence shown here is derived from an EMBL/GenBank/DDBJ whole genome shotgun (WGS) entry which is preliminary data.</text>
</comment>
<organism evidence="1 2">
    <name type="scientific">Ceratodon purpureus</name>
    <name type="common">Fire moss</name>
    <name type="synonym">Dicranum purpureum</name>
    <dbReference type="NCBI Taxonomy" id="3225"/>
    <lineage>
        <taxon>Eukaryota</taxon>
        <taxon>Viridiplantae</taxon>
        <taxon>Streptophyta</taxon>
        <taxon>Embryophyta</taxon>
        <taxon>Bryophyta</taxon>
        <taxon>Bryophytina</taxon>
        <taxon>Bryopsida</taxon>
        <taxon>Dicranidae</taxon>
        <taxon>Pseudoditrichales</taxon>
        <taxon>Ditrichaceae</taxon>
        <taxon>Ceratodon</taxon>
    </lineage>
</organism>
<dbReference type="Proteomes" id="UP000822688">
    <property type="component" value="Chromosome 6"/>
</dbReference>
<accession>A0A8T0HBH0</accession>
<evidence type="ECO:0000313" key="1">
    <source>
        <dbReference type="EMBL" id="KAG0568255.1"/>
    </source>
</evidence>
<evidence type="ECO:0000313" key="2">
    <source>
        <dbReference type="Proteomes" id="UP000822688"/>
    </source>
</evidence>
<gene>
    <name evidence="1" type="ORF">KC19_6G006600</name>
</gene>
<dbReference type="EMBL" id="CM026427">
    <property type="protein sequence ID" value="KAG0568255.1"/>
    <property type="molecule type" value="Genomic_DNA"/>
</dbReference>
<name>A0A8T0HBH0_CERPU</name>
<keyword evidence="2" id="KW-1185">Reference proteome</keyword>